<dbReference type="AlphaFoldDB" id="A0A971S0B1"/>
<dbReference type="Pfam" id="PF09684">
    <property type="entry name" value="Tail_P2_I"/>
    <property type="match status" value="1"/>
</dbReference>
<dbReference type="InterPro" id="IPR006521">
    <property type="entry name" value="Tail_protein_I"/>
</dbReference>
<gene>
    <name evidence="1" type="ORF">GXY80_05405</name>
</gene>
<sequence length="862" mass="98631">MQLENINAKPHPYGNRIDLSWENPEPDVYRWVRIVRREGSYPVSYEDGQNVGEADAFLFALDETAAADLDGGALSLDLIQSFSNAGIFLATDAMVKVEEASKKWLVTYENTRYVLKKDGSTVFAYNRKGFAVDENLRSEHVYYYCLFPFKKNPFGYIADPSHRIAATATGPYDAAGQMYDLLPRIYHRYDTVTSSQVLESDREKGELRRFLDIPGSQLDQLYSLAKTLLHVRNIDKIDGRLLPLLAQWIGWKTDYRNEIEEQRNEIREAPFIYKTTGLISNVEAAVKRISGWESRTKEFVHNVFLANYPEQLNLWATEAVSDAWSEPAEPFSLDFAYEGRPSAAQEETGKIWLFYHTYRDRLFQRDGSSRRVSNIWYKTCDEAGWSPSAPLTDRVGIDKYPTAAVHGENLIVFWSVYSQEDSAWHIEYKVRAGNAWRSSVTGYEAPFGPEQAERKKPLAVTDDTGGLWLFWLEKKAQRWQMKYNRHDGQGWQLSTPADFPFNNEQMGDAFVLSCSSGAAPRIYVFWSRKDDNLRSRSITYTWKNSADATLQDWDATLHLVPKVSDQEYDDREPSALVTEADTIDLFWSSNGGGSASIRHNTLIPSAGTWGVAEDITKGPYSERDPLPLTVNNVRTVVYRSNRSISYKSQAYRATETTDFRYAGSVTVDTRNTAKNELYEEFENFQAYTYDTGIALKNGEKVPAKTYDVDRKDDSWYARDTVAVYLKAGTGDPGLINRNRGIIKQLLTEIMPIQVRPVFVIETVEEEKVYTYDFKKDKVQRVIIEQFADEITATGEPEKYRGIADTYVDTIPEWSRMYACDATGSRYLDHHTVNFDVSGPATPDTRYRTWHTGLNREIEEDTT</sequence>
<reference evidence="1" key="2">
    <citation type="submission" date="2020-01" db="EMBL/GenBank/DDBJ databases">
        <authorList>
            <person name="Campanaro S."/>
        </authorList>
    </citation>
    <scope>NUCLEOTIDE SEQUENCE</scope>
    <source>
        <strain evidence="1">AS06rmzACSIP_7</strain>
    </source>
</reference>
<protein>
    <submittedName>
        <fullName evidence="1">Uncharacterized protein</fullName>
    </submittedName>
</protein>
<evidence type="ECO:0000313" key="2">
    <source>
        <dbReference type="Proteomes" id="UP000777265"/>
    </source>
</evidence>
<proteinExistence type="predicted"/>
<organism evidence="1 2">
    <name type="scientific">Syntrophorhabdus aromaticivorans</name>
    <dbReference type="NCBI Taxonomy" id="328301"/>
    <lineage>
        <taxon>Bacteria</taxon>
        <taxon>Pseudomonadati</taxon>
        <taxon>Thermodesulfobacteriota</taxon>
        <taxon>Syntrophorhabdia</taxon>
        <taxon>Syntrophorhabdales</taxon>
        <taxon>Syntrophorhabdaceae</taxon>
        <taxon>Syntrophorhabdus</taxon>
    </lineage>
</organism>
<dbReference type="Proteomes" id="UP000777265">
    <property type="component" value="Unassembled WGS sequence"/>
</dbReference>
<name>A0A971S0B1_9BACT</name>
<dbReference type="EMBL" id="JAAYEE010000094">
    <property type="protein sequence ID" value="NLW34906.1"/>
    <property type="molecule type" value="Genomic_DNA"/>
</dbReference>
<dbReference type="SUPFAM" id="SSF89372">
    <property type="entry name" value="Fucose-specific lectin"/>
    <property type="match status" value="1"/>
</dbReference>
<evidence type="ECO:0000313" key="1">
    <source>
        <dbReference type="EMBL" id="NLW34906.1"/>
    </source>
</evidence>
<comment type="caution">
    <text evidence="1">The sequence shown here is derived from an EMBL/GenBank/DDBJ whole genome shotgun (WGS) entry which is preliminary data.</text>
</comment>
<accession>A0A971S0B1</accession>
<reference evidence="1" key="1">
    <citation type="journal article" date="2020" name="Biotechnol. Biofuels">
        <title>New insights from the biogas microbiome by comprehensive genome-resolved metagenomics of nearly 1600 species originating from multiple anaerobic digesters.</title>
        <authorList>
            <person name="Campanaro S."/>
            <person name="Treu L."/>
            <person name="Rodriguez-R L.M."/>
            <person name="Kovalovszki A."/>
            <person name="Ziels R.M."/>
            <person name="Maus I."/>
            <person name="Zhu X."/>
            <person name="Kougias P.G."/>
            <person name="Basile A."/>
            <person name="Luo G."/>
            <person name="Schluter A."/>
            <person name="Konstantinidis K.T."/>
            <person name="Angelidaki I."/>
        </authorList>
    </citation>
    <scope>NUCLEOTIDE SEQUENCE</scope>
    <source>
        <strain evidence="1">AS06rmzACSIP_7</strain>
    </source>
</reference>